<organism evidence="1 2">
    <name type="scientific">Heliocybe sulcata</name>
    <dbReference type="NCBI Taxonomy" id="5364"/>
    <lineage>
        <taxon>Eukaryota</taxon>
        <taxon>Fungi</taxon>
        <taxon>Dikarya</taxon>
        <taxon>Basidiomycota</taxon>
        <taxon>Agaricomycotina</taxon>
        <taxon>Agaricomycetes</taxon>
        <taxon>Gloeophyllales</taxon>
        <taxon>Gloeophyllaceae</taxon>
        <taxon>Heliocybe</taxon>
    </lineage>
</organism>
<evidence type="ECO:0000313" key="1">
    <source>
        <dbReference type="EMBL" id="TFK48639.1"/>
    </source>
</evidence>
<evidence type="ECO:0000313" key="2">
    <source>
        <dbReference type="Proteomes" id="UP000305948"/>
    </source>
</evidence>
<proteinExistence type="predicted"/>
<gene>
    <name evidence="1" type="ORF">OE88DRAFT_1646782</name>
</gene>
<dbReference type="EMBL" id="ML213518">
    <property type="protein sequence ID" value="TFK48639.1"/>
    <property type="molecule type" value="Genomic_DNA"/>
</dbReference>
<reference evidence="1 2" key="1">
    <citation type="journal article" date="2019" name="Nat. Ecol. Evol.">
        <title>Megaphylogeny resolves global patterns of mushroom evolution.</title>
        <authorList>
            <person name="Varga T."/>
            <person name="Krizsan K."/>
            <person name="Foldi C."/>
            <person name="Dima B."/>
            <person name="Sanchez-Garcia M."/>
            <person name="Sanchez-Ramirez S."/>
            <person name="Szollosi G.J."/>
            <person name="Szarkandi J.G."/>
            <person name="Papp V."/>
            <person name="Albert L."/>
            <person name="Andreopoulos W."/>
            <person name="Angelini C."/>
            <person name="Antonin V."/>
            <person name="Barry K.W."/>
            <person name="Bougher N.L."/>
            <person name="Buchanan P."/>
            <person name="Buyck B."/>
            <person name="Bense V."/>
            <person name="Catcheside P."/>
            <person name="Chovatia M."/>
            <person name="Cooper J."/>
            <person name="Damon W."/>
            <person name="Desjardin D."/>
            <person name="Finy P."/>
            <person name="Geml J."/>
            <person name="Haridas S."/>
            <person name="Hughes K."/>
            <person name="Justo A."/>
            <person name="Karasinski D."/>
            <person name="Kautmanova I."/>
            <person name="Kiss B."/>
            <person name="Kocsube S."/>
            <person name="Kotiranta H."/>
            <person name="LaButti K.M."/>
            <person name="Lechner B.E."/>
            <person name="Liimatainen K."/>
            <person name="Lipzen A."/>
            <person name="Lukacs Z."/>
            <person name="Mihaltcheva S."/>
            <person name="Morgado L.N."/>
            <person name="Niskanen T."/>
            <person name="Noordeloos M.E."/>
            <person name="Ohm R.A."/>
            <person name="Ortiz-Santana B."/>
            <person name="Ovrebo C."/>
            <person name="Racz N."/>
            <person name="Riley R."/>
            <person name="Savchenko A."/>
            <person name="Shiryaev A."/>
            <person name="Soop K."/>
            <person name="Spirin V."/>
            <person name="Szebenyi C."/>
            <person name="Tomsovsky M."/>
            <person name="Tulloss R.E."/>
            <person name="Uehling J."/>
            <person name="Grigoriev I.V."/>
            <person name="Vagvolgyi C."/>
            <person name="Papp T."/>
            <person name="Martin F.M."/>
            <person name="Miettinen O."/>
            <person name="Hibbett D.S."/>
            <person name="Nagy L.G."/>
        </authorList>
    </citation>
    <scope>NUCLEOTIDE SEQUENCE [LARGE SCALE GENOMIC DNA]</scope>
    <source>
        <strain evidence="1 2">OMC1185</strain>
    </source>
</reference>
<accession>A0A5C3MT23</accession>
<name>A0A5C3MT23_9AGAM</name>
<keyword evidence="2" id="KW-1185">Reference proteome</keyword>
<dbReference type="Proteomes" id="UP000305948">
    <property type="component" value="Unassembled WGS sequence"/>
</dbReference>
<dbReference type="OrthoDB" id="265717at2759"/>
<sequence>MAFREYIGSHHGHVLIPKINDPEAYIRTLEQSSDKSLTDAIAGELALCIDDRSRRRWALLREGGMVSAAARLVQQPKADINAQEGSDYAAQFSSAMRACALCTKVIRISEPRRKKKPVTGVSQMYKAAATVLANAWAAINVLSHSASCTLSQHKSICSLISDYLVELLWLELVHLTPVIKNLAFHCYFYVSNKCDWENLGYCRTVLRDVYLESDTSYNQDYGDCIQCMGQDQLLDRAQALFANDRLVNEHLLCLLQDLCALYNSDGSLHTDALQLPDSLAIALVKAIWRQLKVGEWFTESQARWLCVYAADELMDTILRGSKCPEDVLCGILKEHHGASLMARAAVTGTYTTDPAAMKHPLFLATHLMHYISPANHALVRRALAPVWLKTLTHVEMKNPESYIVIGRVHVEWRRLGEMFGLMAEKKALRAPGCHYYRCVLHQEPTDKVLRLCFCGRAQYCNKHCQGADLRAGTHSCSPGQDDEQKGEQS</sequence>
<dbReference type="AlphaFoldDB" id="A0A5C3MT23"/>
<evidence type="ECO:0008006" key="3">
    <source>
        <dbReference type="Google" id="ProtNLM"/>
    </source>
</evidence>
<protein>
    <recommendedName>
        <fullName evidence="3">MYND-type domain-containing protein</fullName>
    </recommendedName>
</protein>